<evidence type="ECO:0000256" key="1">
    <source>
        <dbReference type="SAM" id="MobiDB-lite"/>
    </source>
</evidence>
<feature type="compositionally biased region" description="Low complexity" evidence="1">
    <location>
        <begin position="332"/>
        <end position="341"/>
    </location>
</feature>
<protein>
    <submittedName>
        <fullName evidence="2">DUF6502 family protein</fullName>
    </submittedName>
</protein>
<evidence type="ECO:0000313" key="3">
    <source>
        <dbReference type="Proteomes" id="UP001368500"/>
    </source>
</evidence>
<organism evidence="2 3">
    <name type="scientific">Pseudaquabacterium rugosum</name>
    <dbReference type="NCBI Taxonomy" id="2984194"/>
    <lineage>
        <taxon>Bacteria</taxon>
        <taxon>Pseudomonadati</taxon>
        <taxon>Pseudomonadota</taxon>
        <taxon>Betaproteobacteria</taxon>
        <taxon>Burkholderiales</taxon>
        <taxon>Sphaerotilaceae</taxon>
        <taxon>Pseudaquabacterium</taxon>
    </lineage>
</organism>
<name>A0ABU9BCW3_9BURK</name>
<dbReference type="Pfam" id="PF20112">
    <property type="entry name" value="DUF6502"/>
    <property type="match status" value="1"/>
</dbReference>
<dbReference type="Proteomes" id="UP001368500">
    <property type="component" value="Unassembled WGS sequence"/>
</dbReference>
<keyword evidence="3" id="KW-1185">Reference proteome</keyword>
<feature type="compositionally biased region" description="Pro residues" evidence="1">
    <location>
        <begin position="307"/>
        <end position="324"/>
    </location>
</feature>
<proteinExistence type="predicted"/>
<accession>A0ABU9BCW3</accession>
<evidence type="ECO:0000313" key="2">
    <source>
        <dbReference type="EMBL" id="MEK8027757.1"/>
    </source>
</evidence>
<dbReference type="RefSeq" id="WP_341375538.1">
    <property type="nucleotide sequence ID" value="NZ_JBBUTF010000016.1"/>
</dbReference>
<sequence>MSDPTDPPPSPATPAEAAAAAAAPLAAPALAQALRALLQPLAQLALAHGLTHATLDELLRQALVAAADARLEAEGALPAHRRASRITTATGIHRRDVTRLLAQRRDGGEAQAVAQRSQASEVFARWRALPDYCDRRGSPRELPRQGPLPSFETLAQGVTRDVHPRSLLDELLRLGVAAHDTTRDSVRLVREHFVPAGDGDAMLQVLGRNVGTHLQAAVDNVLGAGRPGARRHFEQALFARGLSDEALRELQPLVEGQWQQLIDALVPRLQALVDRDDAAAEADRAAGHAPAARAQWRLGLYAHDRALPPPAPDAPHAPDAPPAPEAGHPPDADAAVPAAPRRAPRRTRRNADDAV</sequence>
<dbReference type="EMBL" id="JBBUTF010000016">
    <property type="protein sequence ID" value="MEK8027757.1"/>
    <property type="molecule type" value="Genomic_DNA"/>
</dbReference>
<reference evidence="2 3" key="1">
    <citation type="submission" date="2024-04" db="EMBL/GenBank/DDBJ databases">
        <title>Novel species of the genus Ideonella isolated from streams.</title>
        <authorList>
            <person name="Lu H."/>
        </authorList>
    </citation>
    <scope>NUCLEOTIDE SEQUENCE [LARGE SCALE GENOMIC DNA]</scope>
    <source>
        <strain evidence="2 3">BYS139W</strain>
    </source>
</reference>
<dbReference type="InterPro" id="IPR045445">
    <property type="entry name" value="DUF6502"/>
</dbReference>
<feature type="region of interest" description="Disordered" evidence="1">
    <location>
        <begin position="304"/>
        <end position="355"/>
    </location>
</feature>
<comment type="caution">
    <text evidence="2">The sequence shown here is derived from an EMBL/GenBank/DDBJ whole genome shotgun (WGS) entry which is preliminary data.</text>
</comment>
<gene>
    <name evidence="2" type="ORF">AACH11_17465</name>
</gene>